<organism evidence="13 14">
    <name type="scientific">Candidatus Desulfatibia profunda</name>
    <dbReference type="NCBI Taxonomy" id="2841695"/>
    <lineage>
        <taxon>Bacteria</taxon>
        <taxon>Pseudomonadati</taxon>
        <taxon>Thermodesulfobacteriota</taxon>
        <taxon>Desulfobacteria</taxon>
        <taxon>Desulfobacterales</taxon>
        <taxon>Desulfobacterales incertae sedis</taxon>
        <taxon>Candidatus Desulfatibia</taxon>
    </lineage>
</organism>
<evidence type="ECO:0000259" key="12">
    <source>
        <dbReference type="PROSITE" id="PS50885"/>
    </source>
</evidence>
<protein>
    <recommendedName>
        <fullName evidence="3">histidine kinase</fullName>
        <ecNumber evidence="3">2.7.13.3</ecNumber>
    </recommendedName>
</protein>
<dbReference type="Pfam" id="PF02518">
    <property type="entry name" value="HATPase_c"/>
    <property type="match status" value="1"/>
</dbReference>
<dbReference type="EC" id="2.7.13.3" evidence="3"/>
<comment type="catalytic activity">
    <reaction evidence="1">
        <text>ATP + protein L-histidine = ADP + protein N-phospho-L-histidine.</text>
        <dbReference type="EC" id="2.7.13.3"/>
    </reaction>
</comment>
<evidence type="ECO:0000256" key="7">
    <source>
        <dbReference type="ARBA" id="ARBA00022777"/>
    </source>
</evidence>
<feature type="domain" description="Histidine kinase" evidence="11">
    <location>
        <begin position="258"/>
        <end position="473"/>
    </location>
</feature>
<keyword evidence="4" id="KW-0597">Phosphoprotein</keyword>
<dbReference type="CDD" id="cd00082">
    <property type="entry name" value="HisKA"/>
    <property type="match status" value="1"/>
</dbReference>
<dbReference type="SMART" id="SM00387">
    <property type="entry name" value="HATPase_c"/>
    <property type="match status" value="1"/>
</dbReference>
<dbReference type="Gene3D" id="6.10.340.10">
    <property type="match status" value="1"/>
</dbReference>
<dbReference type="GO" id="GO:0016020">
    <property type="term" value="C:membrane"/>
    <property type="evidence" value="ECO:0007669"/>
    <property type="project" value="UniProtKB-SubCell"/>
</dbReference>
<sequence length="482" mass="54511">MKTIKTIKGKFAVFFIVILSFIGMLTVFYYNNIFALEEKLTIIQNFDDFRDNILELRRYEKNFVYFKDIEDMHQSIYYLFRTEDSFKNLAEDIQRVIGPKGFKQFSDALYEYKSILGESMTLIKNNQDKLDLEGIRARGKLLVDFTNNLIVAKRQRIESAMKRTLTIPLAFLGSFVVFVVLIFKLVAKGILKPLALLQRATEEAAKGTFTPIEYSSEKETEVDQLIGAFNEMAKRLEAKQAQLLQSRKMASIGTLTSGIAHELNNPINNISLTAESLLELGLEGSHAEAKEMIEDILVQADRAGQVVKDLLEFSRTERPFLLRLSIKETLERTIKLIKNQLMVTGIQLKKDIPEDLPPIKGRRQDLQQAFVNIFLNAIQAMQDISRENVISIRAGQGPAGYIRVDITDTGVGIKPKDIDYIFDPFFTTKEVGRGTGLGLSLVYSIVRTHGGYIEVKSKTNKGTTFSIFLPTAIDEKDTGNSV</sequence>
<evidence type="ECO:0000259" key="11">
    <source>
        <dbReference type="PROSITE" id="PS50109"/>
    </source>
</evidence>
<feature type="transmembrane region" description="Helical" evidence="10">
    <location>
        <begin position="165"/>
        <end position="187"/>
    </location>
</feature>
<dbReference type="GO" id="GO:0005524">
    <property type="term" value="F:ATP binding"/>
    <property type="evidence" value="ECO:0007669"/>
    <property type="project" value="UniProtKB-KW"/>
</dbReference>
<reference evidence="13 14" key="1">
    <citation type="submission" date="2020-08" db="EMBL/GenBank/DDBJ databases">
        <title>Bridging the membrane lipid divide: bacteria of the FCB group superphylum have the potential to synthesize archaeal ether lipids.</title>
        <authorList>
            <person name="Villanueva L."/>
            <person name="Von Meijenfeldt F.A.B."/>
            <person name="Westbye A.B."/>
            <person name="Yadav S."/>
            <person name="Hopmans E.C."/>
            <person name="Dutilh B.E."/>
            <person name="Sinninghe Damste J.S."/>
        </authorList>
    </citation>
    <scope>NUCLEOTIDE SEQUENCE [LARGE SCALE GENOMIC DNA]</scope>
    <source>
        <strain evidence="13">NIOZ-UU30</strain>
    </source>
</reference>
<dbReference type="InterPro" id="IPR004358">
    <property type="entry name" value="Sig_transdc_His_kin-like_C"/>
</dbReference>
<evidence type="ECO:0000256" key="2">
    <source>
        <dbReference type="ARBA" id="ARBA00004370"/>
    </source>
</evidence>
<evidence type="ECO:0000256" key="8">
    <source>
        <dbReference type="ARBA" id="ARBA00022840"/>
    </source>
</evidence>
<proteinExistence type="predicted"/>
<keyword evidence="8" id="KW-0067">ATP-binding</keyword>
<keyword evidence="6" id="KW-0547">Nucleotide-binding</keyword>
<feature type="domain" description="HAMP" evidence="12">
    <location>
        <begin position="188"/>
        <end position="241"/>
    </location>
</feature>
<dbReference type="Gene3D" id="1.10.287.130">
    <property type="match status" value="1"/>
</dbReference>
<evidence type="ECO:0000256" key="6">
    <source>
        <dbReference type="ARBA" id="ARBA00022741"/>
    </source>
</evidence>
<dbReference type="AlphaFoldDB" id="A0A8J6TNQ3"/>
<dbReference type="GO" id="GO:0000155">
    <property type="term" value="F:phosphorelay sensor kinase activity"/>
    <property type="evidence" value="ECO:0007669"/>
    <property type="project" value="InterPro"/>
</dbReference>
<keyword evidence="10" id="KW-0812">Transmembrane</keyword>
<dbReference type="PANTHER" id="PTHR43065:SF46">
    <property type="entry name" value="C4-DICARBOXYLATE TRANSPORT SENSOR PROTEIN DCTB"/>
    <property type="match status" value="1"/>
</dbReference>
<dbReference type="PROSITE" id="PS50109">
    <property type="entry name" value="HIS_KIN"/>
    <property type="match status" value="1"/>
</dbReference>
<dbReference type="InterPro" id="IPR036890">
    <property type="entry name" value="HATPase_C_sf"/>
</dbReference>
<dbReference type="PANTHER" id="PTHR43065">
    <property type="entry name" value="SENSOR HISTIDINE KINASE"/>
    <property type="match status" value="1"/>
</dbReference>
<evidence type="ECO:0000313" key="13">
    <source>
        <dbReference type="EMBL" id="MBC8363249.1"/>
    </source>
</evidence>
<dbReference type="Pfam" id="PF00512">
    <property type="entry name" value="HisKA"/>
    <property type="match status" value="1"/>
</dbReference>
<dbReference type="InterPro" id="IPR003661">
    <property type="entry name" value="HisK_dim/P_dom"/>
</dbReference>
<feature type="transmembrane region" description="Helical" evidence="10">
    <location>
        <begin position="12"/>
        <end position="30"/>
    </location>
</feature>
<dbReference type="SMART" id="SM00304">
    <property type="entry name" value="HAMP"/>
    <property type="match status" value="1"/>
</dbReference>
<evidence type="ECO:0000256" key="9">
    <source>
        <dbReference type="ARBA" id="ARBA00023012"/>
    </source>
</evidence>
<keyword evidence="9" id="KW-0902">Two-component regulatory system</keyword>
<dbReference type="EMBL" id="JACNJH010000279">
    <property type="protein sequence ID" value="MBC8363249.1"/>
    <property type="molecule type" value="Genomic_DNA"/>
</dbReference>
<dbReference type="CDD" id="cd06225">
    <property type="entry name" value="HAMP"/>
    <property type="match status" value="1"/>
</dbReference>
<name>A0A8J6TNQ3_9BACT</name>
<evidence type="ECO:0000313" key="14">
    <source>
        <dbReference type="Proteomes" id="UP000603434"/>
    </source>
</evidence>
<keyword evidence="10" id="KW-0472">Membrane</keyword>
<dbReference type="InterPro" id="IPR036097">
    <property type="entry name" value="HisK_dim/P_sf"/>
</dbReference>
<keyword evidence="5" id="KW-0808">Transferase</keyword>
<keyword evidence="10" id="KW-1133">Transmembrane helix</keyword>
<dbReference type="Proteomes" id="UP000603434">
    <property type="component" value="Unassembled WGS sequence"/>
</dbReference>
<comment type="caution">
    <text evidence="13">The sequence shown here is derived from an EMBL/GenBank/DDBJ whole genome shotgun (WGS) entry which is preliminary data.</text>
</comment>
<dbReference type="Pfam" id="PF00672">
    <property type="entry name" value="HAMP"/>
    <property type="match status" value="1"/>
</dbReference>
<keyword evidence="7 13" id="KW-0418">Kinase</keyword>
<comment type="subcellular location">
    <subcellularLocation>
        <location evidence="2">Membrane</location>
    </subcellularLocation>
</comment>
<dbReference type="SUPFAM" id="SSF47384">
    <property type="entry name" value="Homodimeric domain of signal transducing histidine kinase"/>
    <property type="match status" value="1"/>
</dbReference>
<evidence type="ECO:0000256" key="3">
    <source>
        <dbReference type="ARBA" id="ARBA00012438"/>
    </source>
</evidence>
<dbReference type="SUPFAM" id="SSF158472">
    <property type="entry name" value="HAMP domain-like"/>
    <property type="match status" value="1"/>
</dbReference>
<dbReference type="InterPro" id="IPR003594">
    <property type="entry name" value="HATPase_dom"/>
</dbReference>
<evidence type="ECO:0000256" key="4">
    <source>
        <dbReference type="ARBA" id="ARBA00022553"/>
    </source>
</evidence>
<gene>
    <name evidence="13" type="ORF">H8E23_17845</name>
</gene>
<dbReference type="InterPro" id="IPR003660">
    <property type="entry name" value="HAMP_dom"/>
</dbReference>
<dbReference type="PRINTS" id="PR00344">
    <property type="entry name" value="BCTRLSENSOR"/>
</dbReference>
<evidence type="ECO:0000256" key="1">
    <source>
        <dbReference type="ARBA" id="ARBA00000085"/>
    </source>
</evidence>
<dbReference type="InterPro" id="IPR005467">
    <property type="entry name" value="His_kinase_dom"/>
</dbReference>
<dbReference type="SUPFAM" id="SSF55874">
    <property type="entry name" value="ATPase domain of HSP90 chaperone/DNA topoisomerase II/histidine kinase"/>
    <property type="match status" value="1"/>
</dbReference>
<dbReference type="Gene3D" id="3.30.565.10">
    <property type="entry name" value="Histidine kinase-like ATPase, C-terminal domain"/>
    <property type="match status" value="1"/>
</dbReference>
<accession>A0A8J6TNQ3</accession>
<dbReference type="PROSITE" id="PS50885">
    <property type="entry name" value="HAMP"/>
    <property type="match status" value="1"/>
</dbReference>
<evidence type="ECO:0000256" key="10">
    <source>
        <dbReference type="SAM" id="Phobius"/>
    </source>
</evidence>
<dbReference type="SMART" id="SM00388">
    <property type="entry name" value="HisKA"/>
    <property type="match status" value="1"/>
</dbReference>
<evidence type="ECO:0000256" key="5">
    <source>
        <dbReference type="ARBA" id="ARBA00022679"/>
    </source>
</evidence>